<sequence>MIVDLSISGVFIPGLVIFALIALFAAMVILRVLAITGISRLFACRPLAEIATFLIIYGLLVQCLPLIGLLS</sequence>
<evidence type="ECO:0000256" key="5">
    <source>
        <dbReference type="SAM" id="Phobius"/>
    </source>
</evidence>
<protein>
    <recommendedName>
        <fullName evidence="8">DUF1656 domain-containing protein</fullName>
    </recommendedName>
</protein>
<dbReference type="InterPro" id="IPR012451">
    <property type="entry name" value="DUF1656"/>
</dbReference>
<name>A0A846MV94_9PROT</name>
<keyword evidence="2 5" id="KW-0812">Transmembrane</keyword>
<proteinExistence type="predicted"/>
<reference evidence="6 7" key="1">
    <citation type="submission" date="2020-03" db="EMBL/GenBank/DDBJ databases">
        <title>Genomic Encyclopedia of Type Strains, Phase IV (KMG-IV): sequencing the most valuable type-strain genomes for metagenomic binning, comparative biology and taxonomic classification.</title>
        <authorList>
            <person name="Goeker M."/>
        </authorList>
    </citation>
    <scope>NUCLEOTIDE SEQUENCE [LARGE SCALE GENOMIC DNA]</scope>
    <source>
        <strain evidence="6 7">DSM 19867</strain>
    </source>
</reference>
<evidence type="ECO:0000313" key="6">
    <source>
        <dbReference type="EMBL" id="NIK87145.1"/>
    </source>
</evidence>
<keyword evidence="4 5" id="KW-0472">Membrane</keyword>
<accession>A0A846MV94</accession>
<organism evidence="6 7">
    <name type="scientific">Rhizomicrobium palustre</name>
    <dbReference type="NCBI Taxonomy" id="189966"/>
    <lineage>
        <taxon>Bacteria</taxon>
        <taxon>Pseudomonadati</taxon>
        <taxon>Pseudomonadota</taxon>
        <taxon>Alphaproteobacteria</taxon>
        <taxon>Micropepsales</taxon>
        <taxon>Micropepsaceae</taxon>
        <taxon>Rhizomicrobium</taxon>
    </lineage>
</organism>
<evidence type="ECO:0000256" key="3">
    <source>
        <dbReference type="ARBA" id="ARBA00022989"/>
    </source>
</evidence>
<dbReference type="Proteomes" id="UP000570514">
    <property type="component" value="Unassembled WGS sequence"/>
</dbReference>
<keyword evidence="3 5" id="KW-1133">Transmembrane helix</keyword>
<dbReference type="AlphaFoldDB" id="A0A846MV94"/>
<dbReference type="RefSeq" id="WP_167080479.1">
    <property type="nucleotide sequence ID" value="NZ_BAAADC010000001.1"/>
</dbReference>
<evidence type="ECO:0000256" key="1">
    <source>
        <dbReference type="ARBA" id="ARBA00022475"/>
    </source>
</evidence>
<keyword evidence="7" id="KW-1185">Reference proteome</keyword>
<evidence type="ECO:0008006" key="8">
    <source>
        <dbReference type="Google" id="ProtNLM"/>
    </source>
</evidence>
<feature type="transmembrane region" description="Helical" evidence="5">
    <location>
        <begin position="12"/>
        <end position="34"/>
    </location>
</feature>
<dbReference type="Pfam" id="PF07869">
    <property type="entry name" value="DUF1656"/>
    <property type="match status" value="1"/>
</dbReference>
<evidence type="ECO:0000256" key="4">
    <source>
        <dbReference type="ARBA" id="ARBA00023136"/>
    </source>
</evidence>
<evidence type="ECO:0000313" key="7">
    <source>
        <dbReference type="Proteomes" id="UP000570514"/>
    </source>
</evidence>
<gene>
    <name evidence="6" type="ORF">FHS83_000463</name>
</gene>
<dbReference type="EMBL" id="JAASRM010000001">
    <property type="protein sequence ID" value="NIK87145.1"/>
    <property type="molecule type" value="Genomic_DNA"/>
</dbReference>
<keyword evidence="1" id="KW-1003">Cell membrane</keyword>
<comment type="caution">
    <text evidence="6">The sequence shown here is derived from an EMBL/GenBank/DDBJ whole genome shotgun (WGS) entry which is preliminary data.</text>
</comment>
<evidence type="ECO:0000256" key="2">
    <source>
        <dbReference type="ARBA" id="ARBA00022692"/>
    </source>
</evidence>
<feature type="transmembrane region" description="Helical" evidence="5">
    <location>
        <begin position="46"/>
        <end position="70"/>
    </location>
</feature>